<gene>
    <name evidence="2" type="ORF">Cspa_c30840</name>
</gene>
<feature type="signal peptide" evidence="1">
    <location>
        <begin position="1"/>
        <end position="22"/>
    </location>
</feature>
<feature type="chain" id="PRO_5038813428" description="Lipoprotein" evidence="1">
    <location>
        <begin position="23"/>
        <end position="158"/>
    </location>
</feature>
<evidence type="ECO:0008006" key="4">
    <source>
        <dbReference type="Google" id="ProtNLM"/>
    </source>
</evidence>
<accession>M1LUT7</accession>
<dbReference type="EMBL" id="CP004121">
    <property type="protein sequence ID" value="AGF56845.1"/>
    <property type="molecule type" value="Genomic_DNA"/>
</dbReference>
<dbReference type="PATRIC" id="fig|931276.5.peg.3101"/>
<evidence type="ECO:0000313" key="3">
    <source>
        <dbReference type="Proteomes" id="UP000011728"/>
    </source>
</evidence>
<protein>
    <recommendedName>
        <fullName evidence="4">Lipoprotein</fullName>
    </recommendedName>
</protein>
<organism evidence="2 3">
    <name type="scientific">Clostridium saccharoperbutylacetonicum N1-4(HMT)</name>
    <dbReference type="NCBI Taxonomy" id="931276"/>
    <lineage>
        <taxon>Bacteria</taxon>
        <taxon>Bacillati</taxon>
        <taxon>Bacillota</taxon>
        <taxon>Clostridia</taxon>
        <taxon>Eubacteriales</taxon>
        <taxon>Clostridiaceae</taxon>
        <taxon>Clostridium</taxon>
    </lineage>
</organism>
<dbReference type="OrthoDB" id="1929901at2"/>
<dbReference type="KEGG" id="csr:Cspa_c30840"/>
<keyword evidence="1" id="KW-0732">Signal</keyword>
<proteinExistence type="predicted"/>
<keyword evidence="3" id="KW-1185">Reference proteome</keyword>
<dbReference type="Proteomes" id="UP000011728">
    <property type="component" value="Chromosome"/>
</dbReference>
<evidence type="ECO:0000313" key="2">
    <source>
        <dbReference type="EMBL" id="AGF56845.1"/>
    </source>
</evidence>
<dbReference type="RefSeq" id="WP_015393164.1">
    <property type="nucleotide sequence ID" value="NC_020291.1"/>
</dbReference>
<name>M1LUT7_9CLOT</name>
<dbReference type="eggNOG" id="ENOG502ZVC5">
    <property type="taxonomic scope" value="Bacteria"/>
</dbReference>
<reference evidence="2 3" key="1">
    <citation type="submission" date="2013-02" db="EMBL/GenBank/DDBJ databases">
        <title>Genome sequence of Clostridium saccharoperbutylacetonicum N1-4(HMT).</title>
        <authorList>
            <person name="Poehlein A."/>
            <person name="Daniel R."/>
        </authorList>
    </citation>
    <scope>NUCLEOTIDE SEQUENCE [LARGE SCALE GENOMIC DNA]</scope>
    <source>
        <strain evidence="3">N1-4(HMT)</strain>
    </source>
</reference>
<dbReference type="HOGENOM" id="CLU_1674822_0_0_9"/>
<dbReference type="AlphaFoldDB" id="M1LUT7"/>
<sequence length="158" mass="18045">MKKLLILICTVIIMSQFLIGCSANKNVEFKEFFSQVIGFSENDKKSEPIQQDIILMLTNDDFQKFKDEYFTPREIPMESPDKEKAVLFLQIPSQTSSVDSYSVESINVSDNTLTVNLKQSRCYEVDGISGFNGSWKLVILIEVDKTNLKNNMEIVVNK</sequence>
<evidence type="ECO:0000256" key="1">
    <source>
        <dbReference type="SAM" id="SignalP"/>
    </source>
</evidence>
<dbReference type="PROSITE" id="PS51257">
    <property type="entry name" value="PROKAR_LIPOPROTEIN"/>
    <property type="match status" value="1"/>
</dbReference>